<dbReference type="EMBL" id="QBKN01000001">
    <property type="protein sequence ID" value="PTX52769.1"/>
    <property type="molecule type" value="Genomic_DNA"/>
</dbReference>
<accession>A0A2T6B9M5</accession>
<proteinExistence type="predicted"/>
<organism evidence="1 2">
    <name type="scientific">Allosediminivita pacifica</name>
    <dbReference type="NCBI Taxonomy" id="1267769"/>
    <lineage>
        <taxon>Bacteria</taxon>
        <taxon>Pseudomonadati</taxon>
        <taxon>Pseudomonadota</taxon>
        <taxon>Alphaproteobacteria</taxon>
        <taxon>Rhodobacterales</taxon>
        <taxon>Paracoccaceae</taxon>
        <taxon>Allosediminivita</taxon>
    </lineage>
</organism>
<reference evidence="1 2" key="1">
    <citation type="submission" date="2018-04" db="EMBL/GenBank/DDBJ databases">
        <title>Genomic Encyclopedia of Archaeal and Bacterial Type Strains, Phase II (KMG-II): from individual species to whole genera.</title>
        <authorList>
            <person name="Goeker M."/>
        </authorList>
    </citation>
    <scope>NUCLEOTIDE SEQUENCE [LARGE SCALE GENOMIC DNA]</scope>
    <source>
        <strain evidence="1 2">DSM 29329</strain>
    </source>
</reference>
<keyword evidence="2" id="KW-1185">Reference proteome</keyword>
<sequence length="252" mass="26372">MTGTEIIAIDVQGELAALEKRHRAANSVGMQVLNIVGTQAENLLERLPDRVKDRLEETTGRALETAARAAAGSRAVVPDQKGWLNTAMTTAMGAVGGAGGLPTALAELPVTTTVLLRAIQGIAAEHGFDPADPEILRACLAVFASAGPLAEDDGADMAFLSARLTLTGATMHGVIARVAPRLATVLGQKLAAQTIPILGAAAGAATNYAYTSYYQQMAHVSFGLRALSERSGIPQEHLTADLRSRLQVQKQR</sequence>
<protein>
    <submittedName>
        <fullName evidence="1">EcsC family protein</fullName>
    </submittedName>
</protein>
<evidence type="ECO:0000313" key="1">
    <source>
        <dbReference type="EMBL" id="PTX52769.1"/>
    </source>
</evidence>
<dbReference type="Proteomes" id="UP000244069">
    <property type="component" value="Unassembled WGS sequence"/>
</dbReference>
<dbReference type="OrthoDB" id="7569638at2"/>
<dbReference type="InterPro" id="IPR024787">
    <property type="entry name" value="EcsC"/>
</dbReference>
<comment type="caution">
    <text evidence="1">The sequence shown here is derived from an EMBL/GenBank/DDBJ whole genome shotgun (WGS) entry which is preliminary data.</text>
</comment>
<evidence type="ECO:0000313" key="2">
    <source>
        <dbReference type="Proteomes" id="UP000244069"/>
    </source>
</evidence>
<dbReference type="RefSeq" id="WP_107974159.1">
    <property type="nucleotide sequence ID" value="NZ_BMEZ01000001.1"/>
</dbReference>
<dbReference type="Pfam" id="PF12787">
    <property type="entry name" value="EcsC"/>
    <property type="match status" value="1"/>
</dbReference>
<dbReference type="PANTHER" id="PTHR41260:SF1">
    <property type="entry name" value="PROTEIN ECSC"/>
    <property type="match status" value="1"/>
</dbReference>
<name>A0A2T6B9M5_9RHOB</name>
<dbReference type="AlphaFoldDB" id="A0A2T6B9M5"/>
<gene>
    <name evidence="1" type="ORF">C8N44_10158</name>
</gene>
<dbReference type="PANTHER" id="PTHR41260">
    <property type="entry name" value="PROTEIN ECSC"/>
    <property type="match status" value="1"/>
</dbReference>